<dbReference type="PROSITE" id="PS51750">
    <property type="entry name" value="BRO_N"/>
    <property type="match status" value="1"/>
</dbReference>
<accession>A0A5B9HPP8</accession>
<dbReference type="RefSeq" id="WP_001048703.1">
    <property type="nucleotide sequence ID" value="NZ_CP089229.1"/>
</dbReference>
<dbReference type="AlphaFoldDB" id="A0A5B9HPP8"/>
<proteinExistence type="predicted"/>
<evidence type="ECO:0000259" key="1">
    <source>
        <dbReference type="PROSITE" id="PS51750"/>
    </source>
</evidence>
<gene>
    <name evidence="2" type="ORF">FRY47_08605</name>
</gene>
<feature type="domain" description="Bro-N" evidence="1">
    <location>
        <begin position="11"/>
        <end position="119"/>
    </location>
</feature>
<organism evidence="2">
    <name type="scientific">Bacillus cereus</name>
    <dbReference type="NCBI Taxonomy" id="1396"/>
    <lineage>
        <taxon>Bacteria</taxon>
        <taxon>Bacillati</taxon>
        <taxon>Bacillota</taxon>
        <taxon>Bacilli</taxon>
        <taxon>Bacillales</taxon>
        <taxon>Bacillaceae</taxon>
        <taxon>Bacillus</taxon>
        <taxon>Bacillus cereus group</taxon>
    </lineage>
</organism>
<sequence>MNLHKDRKLNTTDIKKYFSFLYNDKQIRAVLTTSNQLLFVGYDIGKNAIGIKNPYSLIENMDKRSKCSAVITFNQDINPQRYILVDLEGLHHMVYRARKVKVNRLDFIHWAISLEKNIL</sequence>
<evidence type="ECO:0000313" key="2">
    <source>
        <dbReference type="EMBL" id="QEF16425.1"/>
    </source>
</evidence>
<reference evidence="2" key="1">
    <citation type="submission" date="2019-08" db="EMBL/GenBank/DDBJ databases">
        <title>Antibiosis Participates in the Biocontrol of Bucillus cereus 0-9 Against Rice Sheath Blight.</title>
        <authorList>
            <person name="Wang G."/>
            <person name="Liu F."/>
        </authorList>
    </citation>
    <scope>NUCLEOTIDE SEQUENCE</scope>
    <source>
        <strain evidence="2">09</strain>
    </source>
</reference>
<dbReference type="InterPro" id="IPR003497">
    <property type="entry name" value="BRO_N_domain"/>
</dbReference>
<protein>
    <recommendedName>
        <fullName evidence="1">Bro-N domain-containing protein</fullName>
    </recommendedName>
</protein>
<dbReference type="EMBL" id="CP042874">
    <property type="protein sequence ID" value="QEF16425.1"/>
    <property type="molecule type" value="Genomic_DNA"/>
</dbReference>
<name>A0A5B9HPP8_BACCE</name>